<dbReference type="KEGG" id="kmn:HW532_19585"/>
<sequence>MRAERPGGPSTLMVYMAMVFLIFPLLAIIPVSFTPKRFLSMPSDELSLRHYEALATSPEWLGSIWQSLMVATASAVLATVLAVLFALGIWYRRPRLTPLLIGFVILPMAVPPIISAIVLYFFETRMGLYDTLPGVILAHTVIVVPYAVITVLVVLSQLDRRIERAARNLGASLWQTTVFVILPNIKVGIASAGFLAFVLSWEEIAITLFVTSFDVVTLPRRIWSGLRDNIDPVIASVSVVLIALTVAAVLVRTVAVGMKARRNKEASA</sequence>
<evidence type="ECO:0000256" key="3">
    <source>
        <dbReference type="ARBA" id="ARBA00022475"/>
    </source>
</evidence>
<feature type="transmembrane region" description="Helical" evidence="8">
    <location>
        <begin position="233"/>
        <end position="255"/>
    </location>
</feature>
<keyword evidence="2 8" id="KW-0813">Transport</keyword>
<evidence type="ECO:0000256" key="1">
    <source>
        <dbReference type="ARBA" id="ARBA00004429"/>
    </source>
</evidence>
<dbReference type="InterPro" id="IPR035906">
    <property type="entry name" value="MetI-like_sf"/>
</dbReference>
<dbReference type="GO" id="GO:0055085">
    <property type="term" value="P:transmembrane transport"/>
    <property type="evidence" value="ECO:0007669"/>
    <property type="project" value="InterPro"/>
</dbReference>
<feature type="transmembrane region" description="Helical" evidence="8">
    <location>
        <begin position="99"/>
        <end position="122"/>
    </location>
</feature>
<feature type="transmembrane region" description="Helical" evidence="8">
    <location>
        <begin position="134"/>
        <end position="155"/>
    </location>
</feature>
<evidence type="ECO:0000256" key="2">
    <source>
        <dbReference type="ARBA" id="ARBA00022448"/>
    </source>
</evidence>
<protein>
    <submittedName>
        <fullName evidence="10">ABC transporter permease</fullName>
    </submittedName>
</protein>
<evidence type="ECO:0000256" key="4">
    <source>
        <dbReference type="ARBA" id="ARBA00022519"/>
    </source>
</evidence>
<keyword evidence="7 8" id="KW-0472">Membrane</keyword>
<evidence type="ECO:0000256" key="6">
    <source>
        <dbReference type="ARBA" id="ARBA00022989"/>
    </source>
</evidence>
<dbReference type="InterPro" id="IPR000515">
    <property type="entry name" value="MetI-like"/>
</dbReference>
<dbReference type="Proteomes" id="UP000593594">
    <property type="component" value="Chromosome"/>
</dbReference>
<evidence type="ECO:0000256" key="5">
    <source>
        <dbReference type="ARBA" id="ARBA00022692"/>
    </source>
</evidence>
<dbReference type="CDD" id="cd06261">
    <property type="entry name" value="TM_PBP2"/>
    <property type="match status" value="1"/>
</dbReference>
<evidence type="ECO:0000256" key="7">
    <source>
        <dbReference type="ARBA" id="ARBA00023136"/>
    </source>
</evidence>
<feature type="domain" description="ABC transmembrane type-1" evidence="9">
    <location>
        <begin position="64"/>
        <end position="252"/>
    </location>
</feature>
<dbReference type="RefSeq" id="WP_213162078.1">
    <property type="nucleotide sequence ID" value="NZ_CP058214.1"/>
</dbReference>
<dbReference type="PANTHER" id="PTHR43357">
    <property type="entry name" value="INNER MEMBRANE ABC TRANSPORTER PERMEASE PROTEIN YDCV"/>
    <property type="match status" value="1"/>
</dbReference>
<reference evidence="10 11" key="1">
    <citation type="submission" date="2020-06" db="EMBL/GenBank/DDBJ databases">
        <title>Genome sequence of 2 isolates from Red Sea Mangroves.</title>
        <authorList>
            <person name="Sefrji F."/>
            <person name="Michoud G."/>
            <person name="Merlino G."/>
            <person name="Daffonchio D."/>
        </authorList>
    </citation>
    <scope>NUCLEOTIDE SEQUENCE [LARGE SCALE GENOMIC DNA]</scope>
    <source>
        <strain evidence="10 11">R1DC25</strain>
    </source>
</reference>
<keyword evidence="3" id="KW-1003">Cell membrane</keyword>
<keyword evidence="6 8" id="KW-1133">Transmembrane helix</keyword>
<organism evidence="10 11">
    <name type="scientific">Kaustia mangrovi</name>
    <dbReference type="NCBI Taxonomy" id="2593653"/>
    <lineage>
        <taxon>Bacteria</taxon>
        <taxon>Pseudomonadati</taxon>
        <taxon>Pseudomonadota</taxon>
        <taxon>Alphaproteobacteria</taxon>
        <taxon>Hyphomicrobiales</taxon>
        <taxon>Parvibaculaceae</taxon>
        <taxon>Kaustia</taxon>
    </lineage>
</organism>
<name>A0A7S8C7C8_9HYPH</name>
<dbReference type="GO" id="GO:0005886">
    <property type="term" value="C:plasma membrane"/>
    <property type="evidence" value="ECO:0007669"/>
    <property type="project" value="UniProtKB-SubCell"/>
</dbReference>
<dbReference type="PANTHER" id="PTHR43357:SF4">
    <property type="entry name" value="INNER MEMBRANE ABC TRANSPORTER PERMEASE PROTEIN YDCV"/>
    <property type="match status" value="1"/>
</dbReference>
<accession>A0A7S8C7C8</accession>
<feature type="transmembrane region" description="Helical" evidence="8">
    <location>
        <begin position="176"/>
        <end position="199"/>
    </location>
</feature>
<evidence type="ECO:0000256" key="8">
    <source>
        <dbReference type="RuleBase" id="RU363032"/>
    </source>
</evidence>
<dbReference type="AlphaFoldDB" id="A0A7S8C7C8"/>
<keyword evidence="5 8" id="KW-0812">Transmembrane</keyword>
<gene>
    <name evidence="10" type="ORF">HW532_19585</name>
</gene>
<dbReference type="Gene3D" id="1.10.3720.10">
    <property type="entry name" value="MetI-like"/>
    <property type="match status" value="1"/>
</dbReference>
<keyword evidence="11" id="KW-1185">Reference proteome</keyword>
<evidence type="ECO:0000313" key="11">
    <source>
        <dbReference type="Proteomes" id="UP000593594"/>
    </source>
</evidence>
<comment type="similarity">
    <text evidence="8">Belongs to the binding-protein-dependent transport system permease family.</text>
</comment>
<evidence type="ECO:0000259" key="9">
    <source>
        <dbReference type="PROSITE" id="PS50928"/>
    </source>
</evidence>
<proteinExistence type="inferred from homology"/>
<feature type="transmembrane region" description="Helical" evidence="8">
    <location>
        <begin position="64"/>
        <end position="87"/>
    </location>
</feature>
<feature type="transmembrane region" description="Helical" evidence="8">
    <location>
        <begin position="12"/>
        <end position="33"/>
    </location>
</feature>
<comment type="subcellular location">
    <subcellularLocation>
        <location evidence="1">Cell inner membrane</location>
        <topology evidence="1">Multi-pass membrane protein</topology>
    </subcellularLocation>
    <subcellularLocation>
        <location evidence="8">Cell membrane</location>
        <topology evidence="8">Multi-pass membrane protein</topology>
    </subcellularLocation>
</comment>
<dbReference type="EMBL" id="CP058214">
    <property type="protein sequence ID" value="QPC44709.1"/>
    <property type="molecule type" value="Genomic_DNA"/>
</dbReference>
<dbReference type="SUPFAM" id="SSF161098">
    <property type="entry name" value="MetI-like"/>
    <property type="match status" value="1"/>
</dbReference>
<dbReference type="PROSITE" id="PS50928">
    <property type="entry name" value="ABC_TM1"/>
    <property type="match status" value="1"/>
</dbReference>
<dbReference type="Pfam" id="PF00528">
    <property type="entry name" value="BPD_transp_1"/>
    <property type="match status" value="1"/>
</dbReference>
<keyword evidence="4" id="KW-0997">Cell inner membrane</keyword>
<evidence type="ECO:0000313" key="10">
    <source>
        <dbReference type="EMBL" id="QPC44709.1"/>
    </source>
</evidence>